<keyword evidence="2" id="KW-1185">Reference proteome</keyword>
<organism evidence="1 2">
    <name type="scientific">Arcanobacterium wilhelmae</name>
    <dbReference type="NCBI Taxonomy" id="1803177"/>
    <lineage>
        <taxon>Bacteria</taxon>
        <taxon>Bacillati</taxon>
        <taxon>Actinomycetota</taxon>
        <taxon>Actinomycetes</taxon>
        <taxon>Actinomycetales</taxon>
        <taxon>Actinomycetaceae</taxon>
        <taxon>Arcanobacterium</taxon>
    </lineage>
</organism>
<evidence type="ECO:0000313" key="2">
    <source>
        <dbReference type="Proteomes" id="UP001235966"/>
    </source>
</evidence>
<sequence>MGSRIRFVGALVVALALFALVMVVMGTRLDNQQLDPPPASDGEKARQELALTAHALTSSKTAGADAREWETVLGGVWRAWPAGTEPSGHANPSPVVPTGSEKQLLDDVVKLAASFTPDREIGMSIAFSAASHLASTPSTPDVGELARLAASADAVADIDAARQWLTVWTARTRGEGEDAKRALTATLNDIVQGAIELGAKDTRTTYEPIAKKIPDDAYQLLYSRLVQMAKGAHTKGAQALLALASQMQAVPGAPTPGPLPGLTRK</sequence>
<reference evidence="1 2" key="1">
    <citation type="submission" date="2023-07" db="EMBL/GenBank/DDBJ databases">
        <title>Sequencing the genomes of 1000 actinobacteria strains.</title>
        <authorList>
            <person name="Klenk H.-P."/>
        </authorList>
    </citation>
    <scope>NUCLEOTIDE SEQUENCE [LARGE SCALE GENOMIC DNA]</scope>
    <source>
        <strain evidence="1 2">DSM 102162</strain>
    </source>
</reference>
<evidence type="ECO:0000313" key="1">
    <source>
        <dbReference type="EMBL" id="MDP9800303.1"/>
    </source>
</evidence>
<name>A0ABT9N9C1_9ACTO</name>
<proteinExistence type="predicted"/>
<dbReference type="Proteomes" id="UP001235966">
    <property type="component" value="Unassembled WGS sequence"/>
</dbReference>
<dbReference type="RefSeq" id="WP_278057699.1">
    <property type="nucleotide sequence ID" value="NZ_CP121247.1"/>
</dbReference>
<gene>
    <name evidence="1" type="ORF">J2S49_000379</name>
</gene>
<comment type="caution">
    <text evidence="1">The sequence shown here is derived from an EMBL/GenBank/DDBJ whole genome shotgun (WGS) entry which is preliminary data.</text>
</comment>
<protein>
    <recommendedName>
        <fullName evidence="3">DUF4439 domain-containing protein</fullName>
    </recommendedName>
</protein>
<accession>A0ABT9N9C1</accession>
<evidence type="ECO:0008006" key="3">
    <source>
        <dbReference type="Google" id="ProtNLM"/>
    </source>
</evidence>
<dbReference type="EMBL" id="JAUSQW010000001">
    <property type="protein sequence ID" value="MDP9800303.1"/>
    <property type="molecule type" value="Genomic_DNA"/>
</dbReference>